<name>E4ZNJ1_LEPMJ</name>
<accession>E4ZNJ1</accession>
<organism evidence="3">
    <name type="scientific">Leptosphaeria maculans (strain JN3 / isolate v23.1.3 / race Av1-4-5-6-7-8)</name>
    <name type="common">Blackleg fungus</name>
    <name type="synonym">Phoma lingam</name>
    <dbReference type="NCBI Taxonomy" id="985895"/>
    <lineage>
        <taxon>Eukaryota</taxon>
        <taxon>Fungi</taxon>
        <taxon>Dikarya</taxon>
        <taxon>Ascomycota</taxon>
        <taxon>Pezizomycotina</taxon>
        <taxon>Dothideomycetes</taxon>
        <taxon>Pleosporomycetidae</taxon>
        <taxon>Pleosporales</taxon>
        <taxon>Pleosporineae</taxon>
        <taxon>Leptosphaeriaceae</taxon>
        <taxon>Plenodomus</taxon>
        <taxon>Plenodomus lingam/Leptosphaeria maculans species complex</taxon>
    </lineage>
</organism>
<dbReference type="OrthoDB" id="10591744at2759"/>
<keyword evidence="3" id="KW-1185">Reference proteome</keyword>
<proteinExistence type="predicted"/>
<feature type="region of interest" description="Disordered" evidence="1">
    <location>
        <begin position="139"/>
        <end position="175"/>
    </location>
</feature>
<gene>
    <name evidence="2" type="ORF">LEMA_P039510.1</name>
</gene>
<evidence type="ECO:0000313" key="2">
    <source>
        <dbReference type="EMBL" id="CBX93050.1"/>
    </source>
</evidence>
<protein>
    <submittedName>
        <fullName evidence="2">Predicted protein</fullName>
    </submittedName>
</protein>
<dbReference type="AlphaFoldDB" id="E4ZNJ1"/>
<dbReference type="Proteomes" id="UP000002668">
    <property type="component" value="Genome"/>
</dbReference>
<sequence length="356" mass="40490">MKRAWLWRHEVAELWVGGGWEKWLHAMLHPRTLGGLTSRALIYLADLAFSCTPPLSLSTTGIASSRITRSYATLYSLDWLLLSFTLLSSLPSNQQSSNREDSGGSHKMLMLDEINYNFQPVDVQCRPVAGPFSVRLPASTSSGMRVQPEGRDRTMSPGFPQMEHRLDSPEADAYRRSSSPHRYRWPLLVHHQAAVHSPGNLFLLPYSRQEVYQRGTGQCIVETRAHSSKAHNVSLPELADHDRDRIRYSSSVLSVHGYRPHHSPVVIHQHENLTPAENDFVLYPPKIPSPYEPEIERSWEIRSPQSSGRPQAPRPRRLPTPELENFEEVGFCDCRNCHVVEDICKQCGLEIDPFSR</sequence>
<dbReference type="InParanoid" id="E4ZNJ1"/>
<evidence type="ECO:0000313" key="3">
    <source>
        <dbReference type="Proteomes" id="UP000002668"/>
    </source>
</evidence>
<feature type="region of interest" description="Disordered" evidence="1">
    <location>
        <begin position="300"/>
        <end position="320"/>
    </location>
</feature>
<dbReference type="VEuPathDB" id="FungiDB:LEMA_P039510.1"/>
<feature type="compositionally biased region" description="Basic and acidic residues" evidence="1">
    <location>
        <begin position="162"/>
        <end position="175"/>
    </location>
</feature>
<dbReference type="HOGENOM" id="CLU_778596_0_0_1"/>
<reference evidence="3" key="1">
    <citation type="journal article" date="2011" name="Nat. Commun.">
        <title>Effector diversification within compartments of the Leptosphaeria maculans genome affected by Repeat-Induced Point mutations.</title>
        <authorList>
            <person name="Rouxel T."/>
            <person name="Grandaubert J."/>
            <person name="Hane J.K."/>
            <person name="Hoede C."/>
            <person name="van de Wouw A.P."/>
            <person name="Couloux A."/>
            <person name="Dominguez V."/>
            <person name="Anthouard V."/>
            <person name="Bally P."/>
            <person name="Bourras S."/>
            <person name="Cozijnsen A.J."/>
            <person name="Ciuffetti L.M."/>
            <person name="Degrave A."/>
            <person name="Dilmaghani A."/>
            <person name="Duret L."/>
            <person name="Fudal I."/>
            <person name="Goodwin S.B."/>
            <person name="Gout L."/>
            <person name="Glaser N."/>
            <person name="Linglin J."/>
            <person name="Kema G.H.J."/>
            <person name="Lapalu N."/>
            <person name="Lawrence C.B."/>
            <person name="May K."/>
            <person name="Meyer M."/>
            <person name="Ollivier B."/>
            <person name="Poulain J."/>
            <person name="Schoch C.L."/>
            <person name="Simon A."/>
            <person name="Spatafora J.W."/>
            <person name="Stachowiak A."/>
            <person name="Turgeon B.G."/>
            <person name="Tyler B.M."/>
            <person name="Vincent D."/>
            <person name="Weissenbach J."/>
            <person name="Amselem J."/>
            <person name="Quesneville H."/>
            <person name="Oliver R.P."/>
            <person name="Wincker P."/>
            <person name="Balesdent M.-H."/>
            <person name="Howlett B.J."/>
        </authorList>
    </citation>
    <scope>NUCLEOTIDE SEQUENCE [LARGE SCALE GENOMIC DNA]</scope>
    <source>
        <strain evidence="3">JN3 / isolate v23.1.3 / race Av1-4-5-6-7-8</strain>
    </source>
</reference>
<dbReference type="EMBL" id="FP929105">
    <property type="protein sequence ID" value="CBX93050.1"/>
    <property type="molecule type" value="Genomic_DNA"/>
</dbReference>
<dbReference type="GeneID" id="13282755"/>
<evidence type="ECO:0000256" key="1">
    <source>
        <dbReference type="SAM" id="MobiDB-lite"/>
    </source>
</evidence>